<reference evidence="16" key="2">
    <citation type="submission" date="2025-09" db="UniProtKB">
        <authorList>
            <consortium name="Ensembl"/>
        </authorList>
    </citation>
    <scope>IDENTIFICATION</scope>
</reference>
<dbReference type="OrthoDB" id="1055148at2759"/>
<dbReference type="InterPro" id="IPR008067">
    <property type="entry name" value="Cyt_P450_E_grp-I_CYP2A-like"/>
</dbReference>
<organism evidence="16 17">
    <name type="scientific">Leptobrachium leishanense</name>
    <name type="common">Leishan spiny toad</name>
    <dbReference type="NCBI Taxonomy" id="445787"/>
    <lineage>
        <taxon>Eukaryota</taxon>
        <taxon>Metazoa</taxon>
        <taxon>Chordata</taxon>
        <taxon>Craniata</taxon>
        <taxon>Vertebrata</taxon>
        <taxon>Euteleostomi</taxon>
        <taxon>Amphibia</taxon>
        <taxon>Batrachia</taxon>
        <taxon>Anura</taxon>
        <taxon>Pelobatoidea</taxon>
        <taxon>Megophryidae</taxon>
        <taxon>Leptobrachium</taxon>
    </lineage>
</organism>
<protein>
    <recommendedName>
        <fullName evidence="5">unspecific monooxygenase</fullName>
        <ecNumber evidence="5">1.14.14.1</ecNumber>
    </recommendedName>
</protein>
<dbReference type="InterPro" id="IPR036396">
    <property type="entry name" value="Cyt_P450_sf"/>
</dbReference>
<dbReference type="FunFam" id="1.10.630.10:FF:000238">
    <property type="entry name" value="Cytochrome P450 2A6"/>
    <property type="match status" value="1"/>
</dbReference>
<evidence type="ECO:0000256" key="12">
    <source>
        <dbReference type="ARBA" id="ARBA00023033"/>
    </source>
</evidence>
<dbReference type="EC" id="1.14.14.1" evidence="5"/>
<dbReference type="InterPro" id="IPR002401">
    <property type="entry name" value="Cyt_P450_E_grp-I"/>
</dbReference>
<comment type="cofactor">
    <cofactor evidence="1 14">
        <name>heme</name>
        <dbReference type="ChEBI" id="CHEBI:30413"/>
    </cofactor>
</comment>
<dbReference type="PANTHER" id="PTHR24300:SF356">
    <property type="entry name" value="CYTOCHROME P450 2E1"/>
    <property type="match status" value="1"/>
</dbReference>
<keyword evidence="11 14" id="KW-0408">Iron</keyword>
<dbReference type="PRINTS" id="PR00385">
    <property type="entry name" value="P450"/>
</dbReference>
<keyword evidence="13 15" id="KW-0472">Membrane</keyword>
<evidence type="ECO:0000256" key="6">
    <source>
        <dbReference type="ARBA" id="ARBA00022617"/>
    </source>
</evidence>
<keyword evidence="9" id="KW-0492">Microsome</keyword>
<dbReference type="GO" id="GO:0005506">
    <property type="term" value="F:iron ion binding"/>
    <property type="evidence" value="ECO:0007669"/>
    <property type="project" value="InterPro"/>
</dbReference>
<name>A0A8C5R9T9_9ANUR</name>
<dbReference type="PRINTS" id="PR01684">
    <property type="entry name" value="EP450ICYP2A"/>
</dbReference>
<evidence type="ECO:0000256" key="4">
    <source>
        <dbReference type="ARBA" id="ARBA00010617"/>
    </source>
</evidence>
<proteinExistence type="inferred from homology"/>
<dbReference type="GO" id="GO:0008392">
    <property type="term" value="F:arachidonate epoxygenase activity"/>
    <property type="evidence" value="ECO:0007669"/>
    <property type="project" value="TreeGrafter"/>
</dbReference>
<dbReference type="Gene3D" id="1.10.630.10">
    <property type="entry name" value="Cytochrome P450"/>
    <property type="match status" value="1"/>
</dbReference>
<dbReference type="Proteomes" id="UP000694569">
    <property type="component" value="Unplaced"/>
</dbReference>
<evidence type="ECO:0000256" key="2">
    <source>
        <dbReference type="ARBA" id="ARBA00004174"/>
    </source>
</evidence>
<feature type="transmembrane region" description="Helical" evidence="15">
    <location>
        <begin position="75"/>
        <end position="97"/>
    </location>
</feature>
<comment type="similarity">
    <text evidence="4">Belongs to the cytochrome P450 family.</text>
</comment>
<accession>A0A8C5R9T9</accession>
<evidence type="ECO:0000256" key="9">
    <source>
        <dbReference type="ARBA" id="ARBA00022848"/>
    </source>
</evidence>
<keyword evidence="6 14" id="KW-0349">Heme</keyword>
<dbReference type="GO" id="GO:0019373">
    <property type="term" value="P:epoxygenase P450 pathway"/>
    <property type="evidence" value="ECO:0007669"/>
    <property type="project" value="TreeGrafter"/>
</dbReference>
<evidence type="ECO:0000256" key="8">
    <source>
        <dbReference type="ARBA" id="ARBA00022824"/>
    </source>
</evidence>
<feature type="binding site" description="axial binding residue" evidence="14">
    <location>
        <position position="513"/>
    </location>
    <ligand>
        <name>heme</name>
        <dbReference type="ChEBI" id="CHEBI:30413"/>
    </ligand>
    <ligandPart>
        <name>Fe</name>
        <dbReference type="ChEBI" id="CHEBI:18248"/>
    </ligandPart>
</feature>
<dbReference type="AlphaFoldDB" id="A0A8C5R9T9"/>
<keyword evidence="12" id="KW-0503">Monooxygenase</keyword>
<keyword evidence="17" id="KW-1185">Reference proteome</keyword>
<dbReference type="GO" id="GO:0016712">
    <property type="term" value="F:oxidoreductase activity, acting on paired donors, with incorporation or reduction of molecular oxygen, reduced flavin or flavoprotein as one donor, and incorporation of one atom of oxygen"/>
    <property type="evidence" value="ECO:0007669"/>
    <property type="project" value="UniProtKB-EC"/>
</dbReference>
<keyword evidence="8" id="KW-0256">Endoplasmic reticulum</keyword>
<evidence type="ECO:0000256" key="14">
    <source>
        <dbReference type="PIRSR" id="PIRSR602401-1"/>
    </source>
</evidence>
<sequence>MSPGKRPDTCFHQFLWERSRPCIQWPIPHPANNPAVKIHPGWKHCASTLLLLQRGISGSTDASRYTGTWFSKANMLHIGISALLVSAFATLLLFYFVSHMIRRQKIPPGPFPLPILGNFWHLHSGGHLNNMLKLSEKYGPVFTVYFGSRPNVVVSGYQAVKEILLDHGDAILGRGEIPLFFEIYHRKGMSIINGEPWKQLRNFSVLTLRDFGMGKKTLEEPIQTEAQHMVTYFRNLSQQPLDPCDILICASSNLLAAILMDNRYEYDDQKWLNILHDINRGFSISSSTCGQLYDMFPSLMKRVPGPHQKIFTYFKALENILIEQINSHLETLDAANPRDYMDCFLIRMKQEQMKNIDTPFDIPNLLSTVFDLFIGGAETAAVTLRYGFLILTKYPEIQEKLQLEIEEVIGHTREPSVDDRNNTPYLNAFIHEVQRFSDVLPMGVARRATKDLNFRGYLIPEGMDVLPLLTTVLHDPSQFEKPKEFNLNHFLDENGKFKKHKAFLPFAAGKRGCIGESLARMELFIFFATILQKFKLKPTVDPKDMDINPVEFGFESLPPAHKIIFAPREQEN</sequence>
<evidence type="ECO:0000256" key="3">
    <source>
        <dbReference type="ARBA" id="ARBA00004406"/>
    </source>
</evidence>
<evidence type="ECO:0000256" key="7">
    <source>
        <dbReference type="ARBA" id="ARBA00022723"/>
    </source>
</evidence>
<dbReference type="Ensembl" id="ENSLLET00000050777.1">
    <property type="protein sequence ID" value="ENSLLEP00000048869.1"/>
    <property type="gene ID" value="ENSLLEG00000030760.1"/>
</dbReference>
<dbReference type="GO" id="GO:0020037">
    <property type="term" value="F:heme binding"/>
    <property type="evidence" value="ECO:0007669"/>
    <property type="project" value="InterPro"/>
</dbReference>
<evidence type="ECO:0000256" key="10">
    <source>
        <dbReference type="ARBA" id="ARBA00023002"/>
    </source>
</evidence>
<evidence type="ECO:0000256" key="1">
    <source>
        <dbReference type="ARBA" id="ARBA00001971"/>
    </source>
</evidence>
<evidence type="ECO:0000256" key="13">
    <source>
        <dbReference type="ARBA" id="ARBA00023136"/>
    </source>
</evidence>
<dbReference type="GeneTree" id="ENSGT00940000162064"/>
<dbReference type="GO" id="GO:0005789">
    <property type="term" value="C:endoplasmic reticulum membrane"/>
    <property type="evidence" value="ECO:0007669"/>
    <property type="project" value="UniProtKB-SubCell"/>
</dbReference>
<evidence type="ECO:0000256" key="5">
    <source>
        <dbReference type="ARBA" id="ARBA00012109"/>
    </source>
</evidence>
<keyword evidence="15" id="KW-0812">Transmembrane</keyword>
<dbReference type="PANTHER" id="PTHR24300">
    <property type="entry name" value="CYTOCHROME P450 508A4-RELATED"/>
    <property type="match status" value="1"/>
</dbReference>
<dbReference type="GO" id="GO:0006805">
    <property type="term" value="P:xenobiotic metabolic process"/>
    <property type="evidence" value="ECO:0007669"/>
    <property type="project" value="TreeGrafter"/>
</dbReference>
<keyword evidence="10" id="KW-0560">Oxidoreductase</keyword>
<dbReference type="InterPro" id="IPR050182">
    <property type="entry name" value="Cytochrome_P450_fam2"/>
</dbReference>
<keyword evidence="15" id="KW-1133">Transmembrane helix</keyword>
<evidence type="ECO:0000256" key="15">
    <source>
        <dbReference type="SAM" id="Phobius"/>
    </source>
</evidence>
<reference evidence="16" key="1">
    <citation type="submission" date="2025-08" db="UniProtKB">
        <authorList>
            <consortium name="Ensembl"/>
        </authorList>
    </citation>
    <scope>IDENTIFICATION</scope>
</reference>
<dbReference type="InterPro" id="IPR001128">
    <property type="entry name" value="Cyt_P450"/>
</dbReference>
<evidence type="ECO:0000313" key="16">
    <source>
        <dbReference type="Ensembl" id="ENSLLEP00000048869.1"/>
    </source>
</evidence>
<evidence type="ECO:0000313" key="17">
    <source>
        <dbReference type="Proteomes" id="UP000694569"/>
    </source>
</evidence>
<evidence type="ECO:0000256" key="11">
    <source>
        <dbReference type="ARBA" id="ARBA00023004"/>
    </source>
</evidence>
<dbReference type="PRINTS" id="PR00463">
    <property type="entry name" value="EP450I"/>
</dbReference>
<dbReference type="SUPFAM" id="SSF48264">
    <property type="entry name" value="Cytochrome P450"/>
    <property type="match status" value="1"/>
</dbReference>
<dbReference type="Pfam" id="PF00067">
    <property type="entry name" value="p450"/>
    <property type="match status" value="1"/>
</dbReference>
<comment type="subcellular location">
    <subcellularLocation>
        <location evidence="3">Endoplasmic reticulum membrane</location>
        <topology evidence="3">Peripheral membrane protein</topology>
    </subcellularLocation>
    <subcellularLocation>
        <location evidence="2">Microsome membrane</location>
        <topology evidence="2">Peripheral membrane protein</topology>
    </subcellularLocation>
</comment>
<keyword evidence="7 14" id="KW-0479">Metal-binding</keyword>